<proteinExistence type="inferred from homology"/>
<dbReference type="EMBL" id="BEZZ01000037">
    <property type="protein sequence ID" value="GCC23753.1"/>
    <property type="molecule type" value="Genomic_DNA"/>
</dbReference>
<evidence type="ECO:0000256" key="2">
    <source>
        <dbReference type="ARBA" id="ARBA00010222"/>
    </source>
</evidence>
<dbReference type="GO" id="GO:0016592">
    <property type="term" value="C:mediator complex"/>
    <property type="evidence" value="ECO:0007669"/>
    <property type="project" value="TreeGrafter"/>
</dbReference>
<gene>
    <name evidence="9" type="ORF">chiPu_0002151</name>
</gene>
<feature type="compositionally biased region" description="Basic and acidic residues" evidence="8">
    <location>
        <begin position="32"/>
        <end position="45"/>
    </location>
</feature>
<evidence type="ECO:0000256" key="1">
    <source>
        <dbReference type="ARBA" id="ARBA00004123"/>
    </source>
</evidence>
<dbReference type="STRING" id="137246.A0A401S025"/>
<dbReference type="GO" id="GO:0006357">
    <property type="term" value="P:regulation of transcription by RNA polymerase II"/>
    <property type="evidence" value="ECO:0007669"/>
    <property type="project" value="TreeGrafter"/>
</dbReference>
<name>A0A401S025_CHIPU</name>
<accession>A0A401S025</accession>
<evidence type="ECO:0000256" key="7">
    <source>
        <dbReference type="ARBA" id="ARBA00031961"/>
    </source>
</evidence>
<dbReference type="GO" id="GO:0005667">
    <property type="term" value="C:transcription regulator complex"/>
    <property type="evidence" value="ECO:0007669"/>
    <property type="project" value="TreeGrafter"/>
</dbReference>
<evidence type="ECO:0000313" key="9">
    <source>
        <dbReference type="EMBL" id="GCC23753.1"/>
    </source>
</evidence>
<dbReference type="PANTHER" id="PTHR12691">
    <property type="entry name" value="MEDIATOR OF RNA POLYMERASE II TRANSCRIPTION SUBUNIT 23"/>
    <property type="match status" value="1"/>
</dbReference>
<reference evidence="9 10" key="1">
    <citation type="journal article" date="2018" name="Nat. Ecol. Evol.">
        <title>Shark genomes provide insights into elasmobranch evolution and the origin of vertebrates.</title>
        <authorList>
            <person name="Hara Y"/>
            <person name="Yamaguchi K"/>
            <person name="Onimaru K"/>
            <person name="Kadota M"/>
            <person name="Koyanagi M"/>
            <person name="Keeley SD"/>
            <person name="Tatsumi K"/>
            <person name="Tanaka K"/>
            <person name="Motone F"/>
            <person name="Kageyama Y"/>
            <person name="Nozu R"/>
            <person name="Adachi N"/>
            <person name="Nishimura O"/>
            <person name="Nakagawa R"/>
            <person name="Tanegashima C"/>
            <person name="Kiyatake I"/>
            <person name="Matsumoto R"/>
            <person name="Murakumo K"/>
            <person name="Nishida K"/>
            <person name="Terakita A"/>
            <person name="Kuratani S"/>
            <person name="Sato K"/>
            <person name="Hyodo S Kuraku.S."/>
        </authorList>
    </citation>
    <scope>NUCLEOTIDE SEQUENCE [LARGE SCALE GENOMIC DNA]</scope>
</reference>
<sequence length="436" mass="49535">MGKETLSRDGFDKKRAALRLGTKVRRPSKHGGGWEETERLSPEAETARDLRGLKWGGTAAGGREMAVSMETQLQSIFEEVVKTEVIEEAFAGMFMDTAEDEKTKLISCLGAFRQLWTNLPQESHEQCVQWIVRFIHGQHNPKRISFLYDCLAMAVESGLLPPRLVCESLINSESLEWERMQLWALTFKLIRKIIGGVDYKGVRDLLKAILEKIQTIPNTVSSAVVQQLQTAKDVVAYILDRNACLLPAYFAVTEIRKLYPEGKLSHWLLGNLASDFVDSFRPTARINSICGRCSLLPVVNNSGAICNSWKLDPTTLRFPLRGLLPYDKDLFDPQTALLRYVLEQPYSRDMVCNMLGLNKQHKQRCPVLEDQLVDLVVYAMERSETEEKFDDGGTSQLLWQHLSSQLIFFVLFQFASFPHMVLSLHQKVCLGYRTAK</sequence>
<evidence type="ECO:0000256" key="8">
    <source>
        <dbReference type="SAM" id="MobiDB-lite"/>
    </source>
</evidence>
<keyword evidence="4" id="KW-0805">Transcription regulation</keyword>
<dbReference type="PANTHER" id="PTHR12691:SF10">
    <property type="entry name" value="MEDIATOR OF RNA POLYMERASE II TRANSCRIPTION SUBUNIT 23"/>
    <property type="match status" value="1"/>
</dbReference>
<dbReference type="OMA" id="KCANNVA"/>
<keyword evidence="5" id="KW-0804">Transcription</keyword>
<keyword evidence="6" id="KW-0539">Nucleus</keyword>
<evidence type="ECO:0000256" key="4">
    <source>
        <dbReference type="ARBA" id="ARBA00023015"/>
    </source>
</evidence>
<comment type="caution">
    <text evidence="9">The sequence shown here is derived from an EMBL/GenBank/DDBJ whole genome shotgun (WGS) entry which is preliminary data.</text>
</comment>
<protein>
    <recommendedName>
        <fullName evidence="3">Mediator of RNA polymerase II transcription subunit 23</fullName>
    </recommendedName>
    <alternativeName>
        <fullName evidence="7">Mediator complex subunit 23</fullName>
    </alternativeName>
</protein>
<dbReference type="GO" id="GO:0010628">
    <property type="term" value="P:positive regulation of gene expression"/>
    <property type="evidence" value="ECO:0007669"/>
    <property type="project" value="TreeGrafter"/>
</dbReference>
<keyword evidence="10" id="KW-1185">Reference proteome</keyword>
<evidence type="ECO:0000313" key="10">
    <source>
        <dbReference type="Proteomes" id="UP000287033"/>
    </source>
</evidence>
<dbReference type="Proteomes" id="UP000287033">
    <property type="component" value="Unassembled WGS sequence"/>
</dbReference>
<comment type="subcellular location">
    <subcellularLocation>
        <location evidence="1">Nucleus</location>
    </subcellularLocation>
</comment>
<organism evidence="9 10">
    <name type="scientific">Chiloscyllium punctatum</name>
    <name type="common">Brownbanded bambooshark</name>
    <name type="synonym">Hemiscyllium punctatum</name>
    <dbReference type="NCBI Taxonomy" id="137246"/>
    <lineage>
        <taxon>Eukaryota</taxon>
        <taxon>Metazoa</taxon>
        <taxon>Chordata</taxon>
        <taxon>Craniata</taxon>
        <taxon>Vertebrata</taxon>
        <taxon>Chondrichthyes</taxon>
        <taxon>Elasmobranchii</taxon>
        <taxon>Galeomorphii</taxon>
        <taxon>Galeoidea</taxon>
        <taxon>Orectolobiformes</taxon>
        <taxon>Hemiscylliidae</taxon>
        <taxon>Chiloscyllium</taxon>
    </lineage>
</organism>
<evidence type="ECO:0000256" key="5">
    <source>
        <dbReference type="ARBA" id="ARBA00023163"/>
    </source>
</evidence>
<evidence type="ECO:0000256" key="3">
    <source>
        <dbReference type="ARBA" id="ARBA00019696"/>
    </source>
</evidence>
<feature type="region of interest" description="Disordered" evidence="8">
    <location>
        <begin position="22"/>
        <end position="45"/>
    </location>
</feature>
<comment type="similarity">
    <text evidence="2">Belongs to the Mediator complex subunit 23 family.</text>
</comment>
<dbReference type="InterPro" id="IPR021629">
    <property type="entry name" value="Mediator_Med23"/>
</dbReference>
<dbReference type="OrthoDB" id="10065928at2759"/>
<evidence type="ECO:0000256" key="6">
    <source>
        <dbReference type="ARBA" id="ARBA00023242"/>
    </source>
</evidence>
<dbReference type="Pfam" id="PF11573">
    <property type="entry name" value="Med23"/>
    <property type="match status" value="1"/>
</dbReference>
<dbReference type="AlphaFoldDB" id="A0A401S025"/>